<dbReference type="WBParaSite" id="L893_g478.t1">
    <property type="protein sequence ID" value="L893_g478.t1"/>
    <property type="gene ID" value="L893_g478"/>
</dbReference>
<evidence type="ECO:0000313" key="2">
    <source>
        <dbReference type="Proteomes" id="UP000095287"/>
    </source>
</evidence>
<keyword evidence="2" id="KW-1185">Reference proteome</keyword>
<name>A0A1I8AEF6_9BILA</name>
<feature type="transmembrane region" description="Helical" evidence="1">
    <location>
        <begin position="108"/>
        <end position="131"/>
    </location>
</feature>
<keyword evidence="1" id="KW-0472">Membrane</keyword>
<dbReference type="Proteomes" id="UP000095287">
    <property type="component" value="Unplaced"/>
</dbReference>
<proteinExistence type="predicted"/>
<evidence type="ECO:0000256" key="1">
    <source>
        <dbReference type="SAM" id="Phobius"/>
    </source>
</evidence>
<protein>
    <submittedName>
        <fullName evidence="3">Transmembrane protein</fullName>
    </submittedName>
</protein>
<keyword evidence="1" id="KW-0812">Transmembrane</keyword>
<organism evidence="2 3">
    <name type="scientific">Steinernema glaseri</name>
    <dbReference type="NCBI Taxonomy" id="37863"/>
    <lineage>
        <taxon>Eukaryota</taxon>
        <taxon>Metazoa</taxon>
        <taxon>Ecdysozoa</taxon>
        <taxon>Nematoda</taxon>
        <taxon>Chromadorea</taxon>
        <taxon>Rhabditida</taxon>
        <taxon>Tylenchina</taxon>
        <taxon>Panagrolaimomorpha</taxon>
        <taxon>Strongyloidoidea</taxon>
        <taxon>Steinernematidae</taxon>
        <taxon>Steinernema</taxon>
    </lineage>
</organism>
<keyword evidence="1" id="KW-1133">Transmembrane helix</keyword>
<accession>A0A1I8AEF6</accession>
<feature type="transmembrane region" description="Helical" evidence="1">
    <location>
        <begin position="152"/>
        <end position="171"/>
    </location>
</feature>
<feature type="transmembrane region" description="Helical" evidence="1">
    <location>
        <begin position="43"/>
        <end position="68"/>
    </location>
</feature>
<reference evidence="3" key="1">
    <citation type="submission" date="2016-11" db="UniProtKB">
        <authorList>
            <consortium name="WormBaseParasite"/>
        </authorList>
    </citation>
    <scope>IDENTIFICATION</scope>
</reference>
<feature type="transmembrane region" description="Helical" evidence="1">
    <location>
        <begin position="80"/>
        <end position="102"/>
    </location>
</feature>
<dbReference type="AlphaFoldDB" id="A0A1I8AEF6"/>
<sequence>MSSGAVSHSSSSSTLPCDLFRALRPQLNKGRSLVVFSTNTTPLLGYFTVLTSLLQFLLAVCFLITGLLEAFFYERGISGLILALFGLLLGILCIQHFFGWYYNSAVLLLGHSAACALIGTLVFCSSIGILLCEIYNAPFLAHSNFRTHIHVFLIEALLSLPLMFMFGVTTWSRAVEINRFVDMASLFILTTERIDRFAQSALGDTACDSPPRPVNLPEAWAQEVESGYLSNEK</sequence>
<evidence type="ECO:0000313" key="3">
    <source>
        <dbReference type="WBParaSite" id="L893_g478.t1"/>
    </source>
</evidence>